<evidence type="ECO:0000313" key="3">
    <source>
        <dbReference type="EMBL" id="MEZ7516141.1"/>
    </source>
</evidence>
<organism evidence="3 4">
    <name type="scientific">Flavobacterium frigidarium</name>
    <dbReference type="NCBI Taxonomy" id="99286"/>
    <lineage>
        <taxon>Bacteria</taxon>
        <taxon>Pseudomonadati</taxon>
        <taxon>Bacteroidota</taxon>
        <taxon>Flavobacteriia</taxon>
        <taxon>Flavobacteriales</taxon>
        <taxon>Flavobacteriaceae</taxon>
        <taxon>Flavobacterium</taxon>
    </lineage>
</organism>
<reference evidence="3 4" key="1">
    <citation type="submission" date="2023-05" db="EMBL/GenBank/DDBJ databases">
        <title>Adaptations of aquatic viruses from atmosphere-close ecosystems of the Central Arctic Ocean.</title>
        <authorList>
            <person name="Rahlff J."/>
            <person name="Holmfeldt K."/>
        </authorList>
    </citation>
    <scope>NUCLEOTIDE SEQUENCE [LARGE SCALE GENOMIC DNA]</scope>
    <source>
        <strain evidence="3 4">Arc14</strain>
    </source>
</reference>
<evidence type="ECO:0000259" key="2">
    <source>
        <dbReference type="Pfam" id="PF11827"/>
    </source>
</evidence>
<dbReference type="Pfam" id="PF11827">
    <property type="entry name" value="DUF3347"/>
    <property type="match status" value="1"/>
</dbReference>
<dbReference type="EMBL" id="JASMRN010000010">
    <property type="protein sequence ID" value="MEZ7516141.1"/>
    <property type="molecule type" value="Genomic_DNA"/>
</dbReference>
<evidence type="ECO:0000313" key="4">
    <source>
        <dbReference type="Proteomes" id="UP001568894"/>
    </source>
</evidence>
<name>A0ABV4KFT8_9FLAO</name>
<evidence type="ECO:0000256" key="1">
    <source>
        <dbReference type="SAM" id="MobiDB-lite"/>
    </source>
</evidence>
<proteinExistence type="predicted"/>
<dbReference type="InterPro" id="IPR021782">
    <property type="entry name" value="DUF3347"/>
</dbReference>
<feature type="region of interest" description="Disordered" evidence="1">
    <location>
        <begin position="20"/>
        <end position="72"/>
    </location>
</feature>
<feature type="compositionally biased region" description="Basic and acidic residues" evidence="1">
    <location>
        <begin position="20"/>
        <end position="55"/>
    </location>
</feature>
<comment type="caution">
    <text evidence="3">The sequence shown here is derived from an EMBL/GenBank/DDBJ whole genome shotgun (WGS) entry which is preliminary data.</text>
</comment>
<feature type="domain" description="DUF3347" evidence="2">
    <location>
        <begin position="76"/>
        <end position="166"/>
    </location>
</feature>
<accession>A0ABV4KFT8</accession>
<protein>
    <submittedName>
        <fullName evidence="3">DUF3347 domain-containing protein</fullName>
    </submittedName>
</protein>
<dbReference type="RefSeq" id="WP_371571165.1">
    <property type="nucleotide sequence ID" value="NZ_JASMRN010000010.1"/>
</dbReference>
<keyword evidence="4" id="KW-1185">Reference proteome</keyword>
<sequence>MKTTIGILALAVLSLTVSCKDNKESKHSEETHSGEMEEHDNSEMNHDNSDGHHSESVNAERSIEANPQKNPATTPIIESYLQIKNALASDDKNAAAKGASAMLAAISSFNKTELNKTQEKEYMEIAESVKEQAEHIAKSPIDHQREHFETMSTDVMDLITLLGTNKTLYQDYCPMKKVSWLSEIKEIKNPFYGSKMMTCGSIKKQIN</sequence>
<gene>
    <name evidence="3" type="ORF">QO192_12720</name>
</gene>
<dbReference type="Proteomes" id="UP001568894">
    <property type="component" value="Unassembled WGS sequence"/>
</dbReference>
<dbReference type="PROSITE" id="PS51257">
    <property type="entry name" value="PROKAR_LIPOPROTEIN"/>
    <property type="match status" value="1"/>
</dbReference>